<dbReference type="PANTHER" id="PTHR36151">
    <property type="entry name" value="BLR2777 PROTEIN"/>
    <property type="match status" value="1"/>
</dbReference>
<evidence type="ECO:0000313" key="4">
    <source>
        <dbReference type="Proteomes" id="UP000295124"/>
    </source>
</evidence>
<dbReference type="InterPro" id="IPR018713">
    <property type="entry name" value="MPAB/Lcp_cat_dom"/>
</dbReference>
<organism evidence="3 4">
    <name type="scientific">Kribbella antibiotica</name>
    <dbReference type="NCBI Taxonomy" id="190195"/>
    <lineage>
        <taxon>Bacteria</taxon>
        <taxon>Bacillati</taxon>
        <taxon>Actinomycetota</taxon>
        <taxon>Actinomycetes</taxon>
        <taxon>Propionibacteriales</taxon>
        <taxon>Kribbellaceae</taxon>
        <taxon>Kribbella</taxon>
    </lineage>
</organism>
<dbReference type="EMBL" id="SMKX01000012">
    <property type="protein sequence ID" value="TDD61662.1"/>
    <property type="molecule type" value="Genomic_DNA"/>
</dbReference>
<dbReference type="Pfam" id="PF09995">
    <property type="entry name" value="MPAB_Lcp_cat"/>
    <property type="match status" value="1"/>
</dbReference>
<evidence type="ECO:0000313" key="3">
    <source>
        <dbReference type="EMBL" id="TDD61662.1"/>
    </source>
</evidence>
<proteinExistence type="predicted"/>
<dbReference type="PANTHER" id="PTHR36151:SF3">
    <property type="entry name" value="ER-BOUND OXYGENASE MPAB_MPAB'_RUBBER OXYGENASE CATALYTIC DOMAIN-CONTAINING PROTEIN"/>
    <property type="match status" value="1"/>
</dbReference>
<name>A0A4R4ZWW1_9ACTN</name>
<feature type="region of interest" description="Disordered" evidence="1">
    <location>
        <begin position="1"/>
        <end position="28"/>
    </location>
</feature>
<reference evidence="3 4" key="1">
    <citation type="submission" date="2019-03" db="EMBL/GenBank/DDBJ databases">
        <title>Draft genome sequences of novel Actinobacteria.</title>
        <authorList>
            <person name="Sahin N."/>
            <person name="Ay H."/>
            <person name="Saygin H."/>
        </authorList>
    </citation>
    <scope>NUCLEOTIDE SEQUENCE [LARGE SCALE GENOMIC DNA]</scope>
    <source>
        <strain evidence="3 4">JCM 13523</strain>
    </source>
</reference>
<dbReference type="RefSeq" id="WP_132166236.1">
    <property type="nucleotide sequence ID" value="NZ_SMKX01000012.1"/>
</dbReference>
<accession>A0A4R4ZWW1</accession>
<dbReference type="AlphaFoldDB" id="A0A4R4ZWW1"/>
<feature type="domain" description="ER-bound oxygenase mpaB/mpaB'/Rubber oxygenase catalytic" evidence="2">
    <location>
        <begin position="73"/>
        <end position="292"/>
    </location>
</feature>
<sequence length="323" mass="35820">MPQPVGIVDPEPGTRRQGRGPRRGRIPVPTESVVRCPRSLSLLKPAVAVPAAQRGRTSHHQSERLVEDSAVIRRVAREGLLIAGGGRATVLQISHPQIAQGTADFSNFAGRPLNRLHATVTYLYGVLFGTREEARKVSDAVVAMHRRVSGRGYSANDPELQVWVAATLYDTAMVLYEPVFGQLSDADADACYQQYSVLATAIGCPEHAWPASRAEFSDYWQEMISTLPIGDTSRELARALLSPADLPLILRPTVPPYRFITIGLLPDAIRQRLGYSWTPRQDRLLHHGLRLTSAIYPHLPLTLREAPKTHFLNSLRRRTPQPE</sequence>
<feature type="compositionally biased region" description="Basic residues" evidence="1">
    <location>
        <begin position="16"/>
        <end position="25"/>
    </location>
</feature>
<comment type="caution">
    <text evidence="3">The sequence shown here is derived from an EMBL/GenBank/DDBJ whole genome shotgun (WGS) entry which is preliminary data.</text>
</comment>
<protein>
    <submittedName>
        <fullName evidence="3">DUF2236 domain-containing protein</fullName>
    </submittedName>
</protein>
<dbReference type="GO" id="GO:0016491">
    <property type="term" value="F:oxidoreductase activity"/>
    <property type="evidence" value="ECO:0007669"/>
    <property type="project" value="InterPro"/>
</dbReference>
<dbReference type="Proteomes" id="UP000295124">
    <property type="component" value="Unassembled WGS sequence"/>
</dbReference>
<gene>
    <name evidence="3" type="ORF">E1263_06400</name>
</gene>
<dbReference type="OrthoDB" id="3422701at2"/>
<evidence type="ECO:0000256" key="1">
    <source>
        <dbReference type="SAM" id="MobiDB-lite"/>
    </source>
</evidence>
<evidence type="ECO:0000259" key="2">
    <source>
        <dbReference type="Pfam" id="PF09995"/>
    </source>
</evidence>
<keyword evidence="4" id="KW-1185">Reference proteome</keyword>